<organism evidence="15 16">
    <name type="scientific">Paenibacillus darwinianus</name>
    <dbReference type="NCBI Taxonomy" id="1380763"/>
    <lineage>
        <taxon>Bacteria</taxon>
        <taxon>Bacillati</taxon>
        <taxon>Bacillota</taxon>
        <taxon>Bacilli</taxon>
        <taxon>Bacillales</taxon>
        <taxon>Paenibacillaceae</taxon>
        <taxon>Paenibacillus</taxon>
    </lineage>
</organism>
<keyword evidence="9 13" id="KW-1133">Transmembrane helix</keyword>
<evidence type="ECO:0000256" key="8">
    <source>
        <dbReference type="ARBA" id="ARBA00022833"/>
    </source>
</evidence>
<dbReference type="AlphaFoldDB" id="A0A9W5RZ06"/>
<keyword evidence="12" id="KW-0129">CBS domain</keyword>
<evidence type="ECO:0000256" key="2">
    <source>
        <dbReference type="ARBA" id="ARBA00004141"/>
    </source>
</evidence>
<evidence type="ECO:0000259" key="14">
    <source>
        <dbReference type="PROSITE" id="PS51371"/>
    </source>
</evidence>
<name>A0A9W5RZ06_9BACL</name>
<dbReference type="GO" id="GO:0008237">
    <property type="term" value="F:metallopeptidase activity"/>
    <property type="evidence" value="ECO:0007669"/>
    <property type="project" value="UniProtKB-KW"/>
</dbReference>
<dbReference type="PANTHER" id="PTHR39188">
    <property type="entry name" value="MEMBRANE-ASSOCIATED ZINC METALLOPROTEASE M50B"/>
    <property type="match status" value="1"/>
</dbReference>
<evidence type="ECO:0000256" key="4">
    <source>
        <dbReference type="ARBA" id="ARBA00022670"/>
    </source>
</evidence>
<proteinExistence type="inferred from homology"/>
<dbReference type="Pfam" id="PF02163">
    <property type="entry name" value="Peptidase_M50"/>
    <property type="match status" value="2"/>
</dbReference>
<evidence type="ECO:0000256" key="11">
    <source>
        <dbReference type="ARBA" id="ARBA00023136"/>
    </source>
</evidence>
<gene>
    <name evidence="15" type="ORF">BG53_09550</name>
</gene>
<evidence type="ECO:0000256" key="12">
    <source>
        <dbReference type="PROSITE-ProRule" id="PRU00703"/>
    </source>
</evidence>
<comment type="subcellular location">
    <subcellularLocation>
        <location evidence="2">Membrane</location>
        <topology evidence="2">Multi-pass membrane protein</topology>
    </subcellularLocation>
</comment>
<evidence type="ECO:0000313" key="15">
    <source>
        <dbReference type="EMBL" id="EXX85142.1"/>
    </source>
</evidence>
<keyword evidence="16" id="KW-1185">Reference proteome</keyword>
<dbReference type="SUPFAM" id="SSF54631">
    <property type="entry name" value="CBS-domain pair"/>
    <property type="match status" value="1"/>
</dbReference>
<evidence type="ECO:0000256" key="3">
    <source>
        <dbReference type="ARBA" id="ARBA00007931"/>
    </source>
</evidence>
<keyword evidence="8" id="KW-0862">Zinc</keyword>
<feature type="transmembrane region" description="Helical" evidence="13">
    <location>
        <begin position="153"/>
        <end position="174"/>
    </location>
</feature>
<feature type="domain" description="CBS" evidence="14">
    <location>
        <begin position="225"/>
        <end position="286"/>
    </location>
</feature>
<comment type="caution">
    <text evidence="15">The sequence shown here is derived from an EMBL/GenBank/DDBJ whole genome shotgun (WGS) entry which is preliminary data.</text>
</comment>
<keyword evidence="11 13" id="KW-0472">Membrane</keyword>
<dbReference type="Proteomes" id="UP000053750">
    <property type="component" value="Unassembled WGS sequence"/>
</dbReference>
<keyword evidence="7" id="KW-0378">Hydrolase</keyword>
<dbReference type="GO" id="GO:0006508">
    <property type="term" value="P:proteolysis"/>
    <property type="evidence" value="ECO:0007669"/>
    <property type="project" value="UniProtKB-KW"/>
</dbReference>
<keyword evidence="4 15" id="KW-0645">Protease</keyword>
<feature type="transmembrane region" description="Helical" evidence="13">
    <location>
        <begin position="180"/>
        <end position="199"/>
    </location>
</feature>
<dbReference type="GO" id="GO:0016020">
    <property type="term" value="C:membrane"/>
    <property type="evidence" value="ECO:0007669"/>
    <property type="project" value="UniProtKB-SubCell"/>
</dbReference>
<dbReference type="InterPro" id="IPR000644">
    <property type="entry name" value="CBS_dom"/>
</dbReference>
<evidence type="ECO:0000256" key="13">
    <source>
        <dbReference type="SAM" id="Phobius"/>
    </source>
</evidence>
<evidence type="ECO:0000256" key="10">
    <source>
        <dbReference type="ARBA" id="ARBA00023049"/>
    </source>
</evidence>
<feature type="transmembrane region" description="Helical" evidence="13">
    <location>
        <begin position="112"/>
        <end position="132"/>
    </location>
</feature>
<keyword evidence="5 13" id="KW-0812">Transmembrane</keyword>
<evidence type="ECO:0000256" key="5">
    <source>
        <dbReference type="ARBA" id="ARBA00022692"/>
    </source>
</evidence>
<feature type="transmembrane region" description="Helical" evidence="13">
    <location>
        <begin position="12"/>
        <end position="40"/>
    </location>
</feature>
<evidence type="ECO:0000256" key="6">
    <source>
        <dbReference type="ARBA" id="ARBA00022723"/>
    </source>
</evidence>
<keyword evidence="6" id="KW-0479">Metal-binding</keyword>
<evidence type="ECO:0000256" key="1">
    <source>
        <dbReference type="ARBA" id="ARBA00001947"/>
    </source>
</evidence>
<dbReference type="RefSeq" id="WP_051588084.1">
    <property type="nucleotide sequence ID" value="NZ_KK082116.1"/>
</dbReference>
<reference evidence="15 16" key="1">
    <citation type="submission" date="2014-02" db="EMBL/GenBank/DDBJ databases">
        <title>Genome sequence of Paenibacillus darwinianus reveals adaptive mechanisms for survival in Antarctic soils.</title>
        <authorList>
            <person name="Dsouza M."/>
            <person name="Taylor M.W."/>
            <person name="Turner S.J."/>
            <person name="Aislabie J."/>
        </authorList>
    </citation>
    <scope>NUCLEOTIDE SEQUENCE [LARGE SCALE GENOMIC DNA]</scope>
    <source>
        <strain evidence="15 16">CE1</strain>
    </source>
</reference>
<evidence type="ECO:0000256" key="7">
    <source>
        <dbReference type="ARBA" id="ARBA00022801"/>
    </source>
</evidence>
<accession>A0A9W5RZ06</accession>
<sequence length="291" mass="32131">MINWLGIRWNVHPLFVLVMLGSVVTGYLAELIVLFAIVLVHEFGHVAAAKALGWRVREIKLLPFGGVAETEEAGTVSAAEEAWVAAAGPLQNAWMAAAAWALGRWAGWDEDWAAYIVRANIMIGLFNLLPVLPLDGGKLLQAAIGGGFSYYRTLQWGAALSLVFSAGMIVYAWLPLHEGGIQLNLFTIGLFLFVSNWTYRRNLPYVFLRFLMSRNAVSEASRERGTPAEPIVVTGRQTIGGILRMLRRGHYHLIYVTGEGGRLLGVLPEERIIERYLEIGRQGAALSELFP</sequence>
<comment type="cofactor">
    <cofactor evidence="1">
        <name>Zn(2+)</name>
        <dbReference type="ChEBI" id="CHEBI:29105"/>
    </cofactor>
</comment>
<evidence type="ECO:0000256" key="9">
    <source>
        <dbReference type="ARBA" id="ARBA00022989"/>
    </source>
</evidence>
<dbReference type="InterPro" id="IPR008915">
    <property type="entry name" value="Peptidase_M50"/>
</dbReference>
<protein>
    <submittedName>
        <fullName evidence="15">Zn-dependent protease</fullName>
    </submittedName>
</protein>
<comment type="similarity">
    <text evidence="3">Belongs to the peptidase M50B family.</text>
</comment>
<evidence type="ECO:0000313" key="16">
    <source>
        <dbReference type="Proteomes" id="UP000053750"/>
    </source>
</evidence>
<dbReference type="PANTHER" id="PTHR39188:SF3">
    <property type="entry name" value="STAGE IV SPORULATION PROTEIN FB"/>
    <property type="match status" value="1"/>
</dbReference>
<dbReference type="GO" id="GO:0046872">
    <property type="term" value="F:metal ion binding"/>
    <property type="evidence" value="ECO:0007669"/>
    <property type="project" value="UniProtKB-KW"/>
</dbReference>
<dbReference type="EMBL" id="JFHU01000241">
    <property type="protein sequence ID" value="EXX85142.1"/>
    <property type="molecule type" value="Genomic_DNA"/>
</dbReference>
<dbReference type="PROSITE" id="PS51371">
    <property type="entry name" value="CBS"/>
    <property type="match status" value="1"/>
</dbReference>
<dbReference type="InterPro" id="IPR046342">
    <property type="entry name" value="CBS_dom_sf"/>
</dbReference>
<keyword evidence="10" id="KW-0482">Metalloprotease</keyword>